<feature type="active site" description="Phosphocysteine intermediate; for EIIB activity" evidence="11">
    <location>
        <position position="27"/>
    </location>
</feature>
<dbReference type="Pfam" id="PF00367">
    <property type="entry name" value="PTS_EIIB"/>
    <property type="match status" value="1"/>
</dbReference>
<dbReference type="Pfam" id="PF02378">
    <property type="entry name" value="PTS_EIIC"/>
    <property type="match status" value="1"/>
</dbReference>
<dbReference type="PROSITE" id="PS51093">
    <property type="entry name" value="PTS_EIIA_TYPE_1"/>
    <property type="match status" value="1"/>
</dbReference>
<dbReference type="Proteomes" id="UP000824633">
    <property type="component" value="Chromosome"/>
</dbReference>
<evidence type="ECO:0000256" key="7">
    <source>
        <dbReference type="ARBA" id="ARBA00022692"/>
    </source>
</evidence>
<feature type="transmembrane region" description="Helical" evidence="12">
    <location>
        <begin position="315"/>
        <end position="335"/>
    </location>
</feature>
<dbReference type="RefSeq" id="WP_224034782.1">
    <property type="nucleotide sequence ID" value="NZ_AP024849.1"/>
</dbReference>
<evidence type="ECO:0000256" key="6">
    <source>
        <dbReference type="ARBA" id="ARBA00022683"/>
    </source>
</evidence>
<keyword evidence="17" id="KW-1185">Reference proteome</keyword>
<dbReference type="NCBIfam" id="TIGR01995">
    <property type="entry name" value="PTS-II-ABC-beta"/>
    <property type="match status" value="1"/>
</dbReference>
<evidence type="ECO:0000313" key="16">
    <source>
        <dbReference type="EMBL" id="BCZ48525.1"/>
    </source>
</evidence>
<evidence type="ECO:0000256" key="8">
    <source>
        <dbReference type="ARBA" id="ARBA00022777"/>
    </source>
</evidence>
<dbReference type="Gene3D" id="3.30.1360.60">
    <property type="entry name" value="Glucose permease domain IIB"/>
    <property type="match status" value="1"/>
</dbReference>
<evidence type="ECO:0000259" key="14">
    <source>
        <dbReference type="PROSITE" id="PS51098"/>
    </source>
</evidence>
<dbReference type="Pfam" id="PF00358">
    <property type="entry name" value="PTS_EIIA_1"/>
    <property type="match status" value="1"/>
</dbReference>
<dbReference type="NCBIfam" id="TIGR00830">
    <property type="entry name" value="PTBA"/>
    <property type="match status" value="1"/>
</dbReference>
<evidence type="ECO:0000256" key="5">
    <source>
        <dbReference type="ARBA" id="ARBA00022679"/>
    </source>
</evidence>
<keyword evidence="6" id="KW-0598">Phosphotransferase system</keyword>
<dbReference type="InterPro" id="IPR001127">
    <property type="entry name" value="PTS_EIIA_1_perm"/>
</dbReference>
<feature type="transmembrane region" description="Helical" evidence="12">
    <location>
        <begin position="347"/>
        <end position="367"/>
    </location>
</feature>
<dbReference type="PROSITE" id="PS51103">
    <property type="entry name" value="PTS_EIIC_TYPE_1"/>
    <property type="match status" value="1"/>
</dbReference>
<dbReference type="InterPro" id="IPR050558">
    <property type="entry name" value="PTS_Sugar-Specific_Components"/>
</dbReference>
<keyword evidence="5" id="KW-0808">Transferase</keyword>
<feature type="transmembrane region" description="Helical" evidence="12">
    <location>
        <begin position="418"/>
        <end position="440"/>
    </location>
</feature>
<dbReference type="InterPro" id="IPR036878">
    <property type="entry name" value="Glu_permease_IIB"/>
</dbReference>
<evidence type="ECO:0000256" key="10">
    <source>
        <dbReference type="ARBA" id="ARBA00023136"/>
    </source>
</evidence>
<dbReference type="PANTHER" id="PTHR30175">
    <property type="entry name" value="PHOSPHOTRANSFERASE SYSTEM TRANSPORT PROTEIN"/>
    <property type="match status" value="1"/>
</dbReference>
<dbReference type="InterPro" id="IPR001996">
    <property type="entry name" value="PTS_IIB_1"/>
</dbReference>
<dbReference type="PANTHER" id="PTHR30175:SF1">
    <property type="entry name" value="PTS SYSTEM ARBUTIN-, CELLOBIOSE-, AND SALICIN-SPECIFIC EIIBC COMPONENT-RELATED"/>
    <property type="match status" value="1"/>
</dbReference>
<evidence type="ECO:0000256" key="3">
    <source>
        <dbReference type="ARBA" id="ARBA00022475"/>
    </source>
</evidence>
<dbReference type="PROSITE" id="PS51098">
    <property type="entry name" value="PTS_EIIB_TYPE_1"/>
    <property type="match status" value="1"/>
</dbReference>
<gene>
    <name evidence="16" type="primary">bglF</name>
    <name evidence="16" type="ORF">psyc5s11_45920</name>
</gene>
<feature type="transmembrane region" description="Helical" evidence="12">
    <location>
        <begin position="101"/>
        <end position="123"/>
    </location>
</feature>
<evidence type="ECO:0000256" key="2">
    <source>
        <dbReference type="ARBA" id="ARBA00022448"/>
    </source>
</evidence>
<dbReference type="PROSITE" id="PS00371">
    <property type="entry name" value="PTS_EIIA_TYPE_1_HIS"/>
    <property type="match status" value="1"/>
</dbReference>
<keyword evidence="4" id="KW-0762">Sugar transport</keyword>
<evidence type="ECO:0000256" key="4">
    <source>
        <dbReference type="ARBA" id="ARBA00022597"/>
    </source>
</evidence>
<dbReference type="Gene3D" id="2.70.70.10">
    <property type="entry name" value="Glucose Permease (Domain IIA)"/>
    <property type="match status" value="1"/>
</dbReference>
<feature type="transmembrane region" description="Helical" evidence="12">
    <location>
        <begin position="238"/>
        <end position="257"/>
    </location>
</feature>
<feature type="transmembrane region" description="Helical" evidence="12">
    <location>
        <begin position="194"/>
        <end position="217"/>
    </location>
</feature>
<keyword evidence="9 12" id="KW-1133">Transmembrane helix</keyword>
<evidence type="ECO:0000256" key="9">
    <source>
        <dbReference type="ARBA" id="ARBA00022989"/>
    </source>
</evidence>
<keyword evidence="3" id="KW-1003">Cell membrane</keyword>
<dbReference type="InterPro" id="IPR003352">
    <property type="entry name" value="PTS_EIIC"/>
</dbReference>
<sequence>MGKYELLAKDIIKNVGGKDNIISLSHCVTRLRFNLKDESLANDQVLKNMDGIITVMHSAGQYQVVIGNHVPQVYEDVCKSAKITSTSSVVKEKKMSFKEKALDLITGIMMPSIALLCACGMLKGLNSILSYMGLYSNADGIYVLFNAIGDSVFYFLPIVLGYNMAKKIDMNPFIGLMIGASLCYPTLNGVDVNLFGYVINATYTSTLLPVILIVAIAKPLETFFNRVIPDMVKTFITPMLVLLISVSLGFVVIGPIANMISNAITATVLYVYQLNPVIAGLLVGGLWQVLIIFGVHIVLVVLCITNIASGTPDPILAFTTFVTFTTTGMVFAIWLKTKDKALKQIALPAWISGIFGVTEPAIYGVLLPRMKQFVLSCFSGALAGAATAIFGLKYHTMAGMGIFEIPALLDPSQPGTSLVRCLIVTVIAFVIGFFVSFITYKDEDISADESQGQISTKNGKEVISSPMTGTLKSLDQVKDAAFAEGALGKGISIIPSEGNVIAPFDCTVIALFPTKHAIGLLSDKGCEVLIHIGMDTVQLEGKYFETYVKQGDKVKKGDLLISFDKEAIVKEGYSLDTPILVTNTKDYLDIVVAKDSNSSINAGEDLIVVL</sequence>
<evidence type="ECO:0000313" key="17">
    <source>
        <dbReference type="Proteomes" id="UP000824633"/>
    </source>
</evidence>
<dbReference type="CDD" id="cd00212">
    <property type="entry name" value="PTS_IIB_glc"/>
    <property type="match status" value="1"/>
</dbReference>
<dbReference type="InterPro" id="IPR011297">
    <property type="entry name" value="PTS_IIABC_b_glu"/>
</dbReference>
<evidence type="ECO:0000259" key="15">
    <source>
        <dbReference type="PROSITE" id="PS51103"/>
    </source>
</evidence>
<keyword evidence="10 12" id="KW-0472">Membrane</keyword>
<evidence type="ECO:0000259" key="13">
    <source>
        <dbReference type="PROSITE" id="PS51093"/>
    </source>
</evidence>
<protein>
    <submittedName>
        <fullName evidence="16">PTS beta-glucoside transporter subunit EIIBCA</fullName>
    </submittedName>
</protein>
<dbReference type="InterPro" id="IPR013013">
    <property type="entry name" value="PTS_EIIC_1"/>
</dbReference>
<dbReference type="SUPFAM" id="SSF55604">
    <property type="entry name" value="Glucose permease domain IIB"/>
    <property type="match status" value="1"/>
</dbReference>
<organism evidence="16 17">
    <name type="scientific">Clostridium gelidum</name>
    <dbReference type="NCBI Taxonomy" id="704125"/>
    <lineage>
        <taxon>Bacteria</taxon>
        <taxon>Bacillati</taxon>
        <taxon>Bacillota</taxon>
        <taxon>Clostridia</taxon>
        <taxon>Eubacteriales</taxon>
        <taxon>Clostridiaceae</taxon>
        <taxon>Clostridium</taxon>
    </lineage>
</organism>
<evidence type="ECO:0000256" key="12">
    <source>
        <dbReference type="SAM" id="Phobius"/>
    </source>
</evidence>
<evidence type="ECO:0000256" key="1">
    <source>
        <dbReference type="ARBA" id="ARBA00004651"/>
    </source>
</evidence>
<keyword evidence="7 12" id="KW-0812">Transmembrane</keyword>
<feature type="transmembrane region" description="Helical" evidence="12">
    <location>
        <begin position="143"/>
        <end position="163"/>
    </location>
</feature>
<accession>A0ABN6J2D9</accession>
<evidence type="ECO:0000256" key="11">
    <source>
        <dbReference type="PROSITE-ProRule" id="PRU00421"/>
    </source>
</evidence>
<reference evidence="17" key="1">
    <citation type="submission" date="2021-07" db="EMBL/GenBank/DDBJ databases">
        <title>Complete genome sequencing of a Clostridium isolate.</title>
        <authorList>
            <person name="Ueki A."/>
            <person name="Tonouchi A."/>
        </authorList>
    </citation>
    <scope>NUCLEOTIDE SEQUENCE [LARGE SCALE GENOMIC DNA]</scope>
    <source>
        <strain evidence="17">C5S11</strain>
    </source>
</reference>
<dbReference type="PROSITE" id="PS01035">
    <property type="entry name" value="PTS_EIIB_TYPE_1_CYS"/>
    <property type="match status" value="1"/>
</dbReference>
<comment type="subcellular location">
    <subcellularLocation>
        <location evidence="1">Cell membrane</location>
        <topology evidence="1">Multi-pass membrane protein</topology>
    </subcellularLocation>
</comment>
<feature type="domain" description="PTS EIIB type-1" evidence="14">
    <location>
        <begin position="5"/>
        <end position="87"/>
    </location>
</feature>
<feature type="transmembrane region" description="Helical" evidence="12">
    <location>
        <begin position="373"/>
        <end position="392"/>
    </location>
</feature>
<dbReference type="EMBL" id="AP024849">
    <property type="protein sequence ID" value="BCZ48525.1"/>
    <property type="molecule type" value="Genomic_DNA"/>
</dbReference>
<keyword evidence="8" id="KW-0418">Kinase</keyword>
<feature type="domain" description="PTS EIIA type-1" evidence="13">
    <location>
        <begin position="479"/>
        <end position="583"/>
    </location>
</feature>
<proteinExistence type="predicted"/>
<feature type="domain" description="PTS EIIC type-1" evidence="15">
    <location>
        <begin position="103"/>
        <end position="452"/>
    </location>
</feature>
<dbReference type="InterPro" id="IPR011055">
    <property type="entry name" value="Dup_hybrid_motif"/>
</dbReference>
<feature type="transmembrane region" description="Helical" evidence="12">
    <location>
        <begin position="263"/>
        <end position="283"/>
    </location>
</feature>
<name>A0ABN6J2D9_9CLOT</name>
<dbReference type="InterPro" id="IPR018113">
    <property type="entry name" value="PTrfase_EIIB_Cys"/>
</dbReference>
<dbReference type="SUPFAM" id="SSF51261">
    <property type="entry name" value="Duplicated hybrid motif"/>
    <property type="match status" value="1"/>
</dbReference>
<feature type="transmembrane region" description="Helical" evidence="12">
    <location>
        <begin position="290"/>
        <end position="309"/>
    </location>
</feature>
<keyword evidence="2" id="KW-0813">Transport</keyword>